<dbReference type="EMBL" id="LJOD01000004">
    <property type="protein sequence ID" value="KPE51745.1"/>
    <property type="molecule type" value="Genomic_DNA"/>
</dbReference>
<proteinExistence type="predicted"/>
<organism evidence="1 2">
    <name type="scientific">Chryseobacterium indologenes</name>
    <name type="common">Flavobacterium indologenes</name>
    <dbReference type="NCBI Taxonomy" id="253"/>
    <lineage>
        <taxon>Bacteria</taxon>
        <taxon>Pseudomonadati</taxon>
        <taxon>Bacteroidota</taxon>
        <taxon>Flavobacteriia</taxon>
        <taxon>Flavobacteriales</taxon>
        <taxon>Weeksellaceae</taxon>
        <taxon>Chryseobacterium group</taxon>
        <taxon>Chryseobacterium</taxon>
    </lineage>
</organism>
<reference evidence="1 2" key="1">
    <citation type="journal article" date="2015" name="Genom Data">
        <title>Draft genome sequence of a multidrug-resistant Chryseobacterium indologenes isolate from Malaysia.</title>
        <authorList>
            <person name="Yu C.Y."/>
            <person name="Ang G.Y."/>
            <person name="Cheng H.J."/>
            <person name="Cheong Y.M."/>
            <person name="Yin W.F."/>
            <person name="Chan K.G."/>
        </authorList>
    </citation>
    <scope>NUCLEOTIDE SEQUENCE [LARGE SCALE GENOMIC DNA]</scope>
    <source>
        <strain evidence="1 2">CI_885</strain>
    </source>
</reference>
<evidence type="ECO:0000313" key="2">
    <source>
        <dbReference type="Proteomes" id="UP000037953"/>
    </source>
</evidence>
<accession>A0A0N1KSU1</accession>
<dbReference type="RefSeq" id="WP_062698388.1">
    <property type="nucleotide sequence ID" value="NZ_LJOD01000004.1"/>
</dbReference>
<dbReference type="Proteomes" id="UP000037953">
    <property type="component" value="Unassembled WGS sequence"/>
</dbReference>
<dbReference type="PATRIC" id="fig|253.9.peg.3523"/>
<reference evidence="2" key="2">
    <citation type="submission" date="2015-09" db="EMBL/GenBank/DDBJ databases">
        <title>Draft genome sequence of a multidrug-resistant Chryseobacterium indologenes isolate from Malaysia.</title>
        <authorList>
            <person name="Yu C.Y."/>
            <person name="Ang G.Y."/>
            <person name="Chan K.-G."/>
        </authorList>
    </citation>
    <scope>NUCLEOTIDE SEQUENCE [LARGE SCALE GENOMIC DNA]</scope>
    <source>
        <strain evidence="2">CI_885</strain>
    </source>
</reference>
<gene>
    <name evidence="1" type="ORF">AOB46_08855</name>
</gene>
<name>A0A0N1KSU1_CHRID</name>
<comment type="caution">
    <text evidence="1">The sequence shown here is derived from an EMBL/GenBank/DDBJ whole genome shotgun (WGS) entry which is preliminary data.</text>
</comment>
<dbReference type="OrthoDB" id="1269890at2"/>
<sequence>MKKATFFLIFIMNLFYSQKCQLDYYFKVDNDSIKLVVKNNDSKKVKVPNTISKFFFQLKELEKLDEETNLFTKQKVFIKDINCPQCNKKLINLKKGKSYTYSITQKDLLKFNNIEKTGKYRARMYADIIEFPNGCGIFESEWIELEIK</sequence>
<protein>
    <submittedName>
        <fullName evidence="1">Uncharacterized protein</fullName>
    </submittedName>
</protein>
<dbReference type="AlphaFoldDB" id="A0A0N1KSU1"/>
<evidence type="ECO:0000313" key="1">
    <source>
        <dbReference type="EMBL" id="KPE51745.1"/>
    </source>
</evidence>